<keyword evidence="6" id="KW-1185">Reference proteome</keyword>
<sequence length="313" mass="34654">MVGGRLCYRSYFLQRIVLLVWVCLYYVEASSGKRVIQKNVGDTVVLSSGLPTDNVTVAKWRYGRTAIADKDVGVYKKSQFKDRSELNPEDFTLTVRKLTLQDSGDFIFVSAINGKQRDSVTITLQVHEPISKPVIKISSTWEAFNGSCKVLLECSTTGDVSYNWTVGKQTLPGPRQQYIIREDGETNFTCTVSNNVSEKSAFQTVKCSKEKRLILFVGAAGGCLVFITIGIITGVCCCRKRHVGSDTNDLTVYADIGEVTNEDGTSSIKTPCSLYETIDNRVTSVKSGPQTVYDKIQLNRVRNVSVSPYQDVS</sequence>
<dbReference type="GO" id="GO:0016020">
    <property type="term" value="C:membrane"/>
    <property type="evidence" value="ECO:0007669"/>
    <property type="project" value="UniProtKB-SubCell"/>
</dbReference>
<evidence type="ECO:0000313" key="7">
    <source>
        <dbReference type="RefSeq" id="XP_005754628.1"/>
    </source>
</evidence>
<dbReference type="GeneID" id="102208888"/>
<dbReference type="InterPro" id="IPR013783">
    <property type="entry name" value="Ig-like_fold"/>
</dbReference>
<proteinExistence type="predicted"/>
<evidence type="ECO:0000256" key="4">
    <source>
        <dbReference type="ARBA" id="ARBA00023180"/>
    </source>
</evidence>
<dbReference type="AlphaFoldDB" id="A0A9Y3S710"/>
<dbReference type="InterPro" id="IPR015631">
    <property type="entry name" value="CD2/SLAM_rcpt"/>
</dbReference>
<dbReference type="PANTHER" id="PTHR12080">
    <property type="entry name" value="SIGNALING LYMPHOCYTIC ACTIVATION MOLECULE"/>
    <property type="match status" value="1"/>
</dbReference>
<reference evidence="7" key="1">
    <citation type="submission" date="2025-08" db="UniProtKB">
        <authorList>
            <consortium name="RefSeq"/>
        </authorList>
    </citation>
    <scope>IDENTIFICATION</scope>
</reference>
<accession>A0A9Y3S710</accession>
<gene>
    <name evidence="7" type="primary">LOC102208888</name>
</gene>
<evidence type="ECO:0000256" key="5">
    <source>
        <dbReference type="SAM" id="Phobius"/>
    </source>
</evidence>
<keyword evidence="2" id="KW-0732">Signal</keyword>
<feature type="transmembrane region" description="Helical" evidence="5">
    <location>
        <begin position="12"/>
        <end position="29"/>
    </location>
</feature>
<protein>
    <submittedName>
        <fullName evidence="7">Uncharacterized protein LOC102208888</fullName>
    </submittedName>
</protein>
<dbReference type="Proteomes" id="UP000695023">
    <property type="component" value="Unplaced"/>
</dbReference>
<dbReference type="RefSeq" id="XP_005754628.1">
    <property type="nucleotide sequence ID" value="XM_005754571.1"/>
</dbReference>
<keyword evidence="5" id="KW-1133">Transmembrane helix</keyword>
<comment type="subcellular location">
    <subcellularLocation>
        <location evidence="1">Membrane</location>
    </subcellularLocation>
</comment>
<dbReference type="InterPro" id="IPR036179">
    <property type="entry name" value="Ig-like_dom_sf"/>
</dbReference>
<organism evidence="6 7">
    <name type="scientific">Pundamilia nyererei</name>
    <dbReference type="NCBI Taxonomy" id="303518"/>
    <lineage>
        <taxon>Eukaryota</taxon>
        <taxon>Metazoa</taxon>
        <taxon>Chordata</taxon>
        <taxon>Craniata</taxon>
        <taxon>Vertebrata</taxon>
        <taxon>Euteleostomi</taxon>
        <taxon>Actinopterygii</taxon>
        <taxon>Neopterygii</taxon>
        <taxon>Teleostei</taxon>
        <taxon>Neoteleostei</taxon>
        <taxon>Acanthomorphata</taxon>
        <taxon>Ovalentaria</taxon>
        <taxon>Cichlomorphae</taxon>
        <taxon>Cichliformes</taxon>
        <taxon>Cichlidae</taxon>
        <taxon>African cichlids</taxon>
        <taxon>Pseudocrenilabrinae</taxon>
        <taxon>Haplochromini</taxon>
        <taxon>Pundamilia</taxon>
    </lineage>
</organism>
<keyword evidence="4" id="KW-0325">Glycoprotein</keyword>
<evidence type="ECO:0000313" key="6">
    <source>
        <dbReference type="Proteomes" id="UP000695023"/>
    </source>
</evidence>
<dbReference type="Gene3D" id="2.60.40.10">
    <property type="entry name" value="Immunoglobulins"/>
    <property type="match status" value="2"/>
</dbReference>
<dbReference type="PANTHER" id="PTHR12080:SF48">
    <property type="entry name" value="IMMUNOGLOBULIN SUBTYPE DOMAIN-CONTAINING PROTEIN"/>
    <property type="match status" value="1"/>
</dbReference>
<keyword evidence="3 5" id="KW-0472">Membrane</keyword>
<keyword evidence="5" id="KW-0812">Transmembrane</keyword>
<dbReference type="SUPFAM" id="SSF48726">
    <property type="entry name" value="Immunoglobulin"/>
    <property type="match status" value="2"/>
</dbReference>
<feature type="transmembrane region" description="Helical" evidence="5">
    <location>
        <begin position="213"/>
        <end position="235"/>
    </location>
</feature>
<evidence type="ECO:0000256" key="2">
    <source>
        <dbReference type="ARBA" id="ARBA00022729"/>
    </source>
</evidence>
<evidence type="ECO:0000256" key="3">
    <source>
        <dbReference type="ARBA" id="ARBA00023136"/>
    </source>
</evidence>
<evidence type="ECO:0000256" key="1">
    <source>
        <dbReference type="ARBA" id="ARBA00004370"/>
    </source>
</evidence>
<name>A0A9Y3S710_9CICH</name>